<organism evidence="2">
    <name type="scientific">candidate division WOR-3 bacterium</name>
    <dbReference type="NCBI Taxonomy" id="2052148"/>
    <lineage>
        <taxon>Bacteria</taxon>
        <taxon>Bacteria division WOR-3</taxon>
    </lineage>
</organism>
<protein>
    <submittedName>
        <fullName evidence="2">Uncharacterized protein</fullName>
    </submittedName>
</protein>
<feature type="transmembrane region" description="Helical" evidence="1">
    <location>
        <begin position="319"/>
        <end position="347"/>
    </location>
</feature>
<feature type="transmembrane region" description="Helical" evidence="1">
    <location>
        <begin position="158"/>
        <end position="187"/>
    </location>
</feature>
<reference evidence="2" key="1">
    <citation type="journal article" date="2020" name="mSystems">
        <title>Genome- and Community-Level Interaction Insights into Carbon Utilization and Element Cycling Functions of Hydrothermarchaeota in Hydrothermal Sediment.</title>
        <authorList>
            <person name="Zhou Z."/>
            <person name="Liu Y."/>
            <person name="Xu W."/>
            <person name="Pan J."/>
            <person name="Luo Z.H."/>
            <person name="Li M."/>
        </authorList>
    </citation>
    <scope>NUCLEOTIDE SEQUENCE [LARGE SCALE GENOMIC DNA]</scope>
    <source>
        <strain evidence="2">SpSt-876</strain>
    </source>
</reference>
<evidence type="ECO:0000256" key="1">
    <source>
        <dbReference type="SAM" id="Phobius"/>
    </source>
</evidence>
<feature type="transmembrane region" description="Helical" evidence="1">
    <location>
        <begin position="217"/>
        <end position="238"/>
    </location>
</feature>
<gene>
    <name evidence="2" type="ORF">ENW73_01375</name>
</gene>
<feature type="transmembrane region" description="Helical" evidence="1">
    <location>
        <begin position="25"/>
        <end position="51"/>
    </location>
</feature>
<accession>A0A7C6A906</accession>
<name>A0A7C6A906_UNCW3</name>
<keyword evidence="1" id="KW-0472">Membrane</keyword>
<evidence type="ECO:0000313" key="2">
    <source>
        <dbReference type="EMBL" id="HHS51504.1"/>
    </source>
</evidence>
<sequence length="375" mass="42182">MNQPHFNYKDIFRACRLGFSAKKMWMSFIGLLIGFAGYCVISYLAFLLAGWRFEEIWLEFRLLPLPQTFPWYSWIVWAIGIIYFLAVFLITGAAVGKVAYEQLRGDEFFEVKEAFSYALHNIGAVCLGPVLPLLFVLSLVICGLVLSLIGAIPYLGEIFVGLMALPAFAVSLFIVYLLIVFFFTLMIGPAVVGSTKNDTFDTLFEVFSCVNEQPWRLVVYGGLLWILAKVGMFILGLASAGAVKIGTEVVHIFAGAKIYDMTANAAHFLKINLPGWLPWLCRDIFERFINYMHAGMLFEPSFYTRVNWAVDVGSVLFGIAFYCIALFVLSYGTATWFSGNVLIYSVLVKKKDDKNLFEKEEEKIETKPTPAETVA</sequence>
<dbReference type="AlphaFoldDB" id="A0A7C6A906"/>
<dbReference type="EMBL" id="DTLI01000031">
    <property type="protein sequence ID" value="HHS51504.1"/>
    <property type="molecule type" value="Genomic_DNA"/>
</dbReference>
<keyword evidence="1" id="KW-0812">Transmembrane</keyword>
<comment type="caution">
    <text evidence="2">The sequence shown here is derived from an EMBL/GenBank/DDBJ whole genome shotgun (WGS) entry which is preliminary data.</text>
</comment>
<feature type="transmembrane region" description="Helical" evidence="1">
    <location>
        <begin position="71"/>
        <end position="95"/>
    </location>
</feature>
<proteinExistence type="predicted"/>
<keyword evidence="1" id="KW-1133">Transmembrane helix</keyword>